<dbReference type="RefSeq" id="WP_314016265.1">
    <property type="nucleotide sequence ID" value="NZ_JAVTTP010000001.1"/>
</dbReference>
<sequence>MITNTDLEYKGNLYPNHIVKYIRDKDKFYFTTENGVILEVTVVQDRTIRFRYATEHTFPPDFSYAVDPNARRGYNRLEVLETKTEYIIETSKIQVLVDKKSLRTQISDLEGNIINEDELGFHWEENYEHGGNTVKMGKITQHSESYYGMGDKATHSNLKGKRVSNWVTDQYAYGKDQDPLYKAIPFYLGLHGGKSYGIFFDNSFKTHFDFAHERRNTTSFWAEGGEMNYYFFYGPEMYKAVRAYTNLTGAPELPPLWALGFHQSKWSYFPESQVKDIAQKFRDEKIPCDAIYLDIDYMDGFRCFTWDKTKFPEPKRMIAELEKDGFKTVVMIDPGIKIDRDYWVYREALENDYFCKRADGPYMKGKVWPGECNFPDFTNPEVREWWAGLYKEFMVELGVHAVWNDMNEPAVMEVPTKTAPLDTRHNYDGHPCSHRKAHNVYGMQMVRATYEGVKKYVYPKRPMVITRAAYSGTQRFSSTWTGDNVATWEHLWISNVQMQRMSMSGYSFVGCDIGGFAEQPSGELFARWIQLGAFHPFFRVHSSGDHGDQEPWSFGKEITDIVRKFIELRYQLLPYLYTMFWRYTREGKPMLQPIVCYDQEDTQTHFRTDEFIFGEQILVCPVQEPNAKGRRMYIPRGDWYNYWNNDMMEGGKETWIEADIDSIPVFIKAGAIIPKYPVQQYVGEKEIEELVLEVYYTEGAENSTVYEDANDGYSYENGKYSLRNFKFSGKKNELTIQQFKDGSFITSYDTFNIRLLGLPFEISKVTVDNEEVELEEVNFDQDNSIIISKDFTQLRIRGKKELPEEDETGSTNNEDE</sequence>
<name>A0ABU3L8J4_9FLAO</name>
<feature type="domain" description="Glycoside hydrolase family 31 TIM barrel" evidence="3">
    <location>
        <begin position="251"/>
        <end position="579"/>
    </location>
</feature>
<evidence type="ECO:0000259" key="6">
    <source>
        <dbReference type="Pfam" id="PF21365"/>
    </source>
</evidence>
<comment type="caution">
    <text evidence="7">The sequence shown here is derived from an EMBL/GenBank/DDBJ whole genome shotgun (WGS) entry which is preliminary data.</text>
</comment>
<keyword evidence="2" id="KW-0326">Glycosidase</keyword>
<dbReference type="PANTHER" id="PTHR22762">
    <property type="entry name" value="ALPHA-GLUCOSIDASE"/>
    <property type="match status" value="1"/>
</dbReference>
<accession>A0ABU3L8J4</accession>
<dbReference type="SUPFAM" id="SSF51011">
    <property type="entry name" value="Glycosyl hydrolase domain"/>
    <property type="match status" value="1"/>
</dbReference>
<dbReference type="InterPro" id="IPR033403">
    <property type="entry name" value="DUF5110"/>
</dbReference>
<dbReference type="EMBL" id="JAVTTP010000001">
    <property type="protein sequence ID" value="MDT7830010.1"/>
    <property type="molecule type" value="Genomic_DNA"/>
</dbReference>
<evidence type="ECO:0000313" key="8">
    <source>
        <dbReference type="Proteomes" id="UP001250656"/>
    </source>
</evidence>
<dbReference type="Pfam" id="PF13802">
    <property type="entry name" value="Gal_mutarotas_2"/>
    <property type="match status" value="1"/>
</dbReference>
<dbReference type="SUPFAM" id="SSF51445">
    <property type="entry name" value="(Trans)glycosidases"/>
    <property type="match status" value="1"/>
</dbReference>
<dbReference type="Proteomes" id="UP001250656">
    <property type="component" value="Unassembled WGS sequence"/>
</dbReference>
<proteinExistence type="inferred from homology"/>
<protein>
    <submittedName>
        <fullName evidence="7">Glycoside hydrolase family 31 protein</fullName>
    </submittedName>
</protein>
<evidence type="ECO:0000313" key="7">
    <source>
        <dbReference type="EMBL" id="MDT7830010.1"/>
    </source>
</evidence>
<comment type="similarity">
    <text evidence="1 2">Belongs to the glycosyl hydrolase 31 family.</text>
</comment>
<dbReference type="InterPro" id="IPR017853">
    <property type="entry name" value="GH"/>
</dbReference>
<dbReference type="SUPFAM" id="SSF74650">
    <property type="entry name" value="Galactose mutarotase-like"/>
    <property type="match status" value="1"/>
</dbReference>
<evidence type="ECO:0000259" key="3">
    <source>
        <dbReference type="Pfam" id="PF01055"/>
    </source>
</evidence>
<dbReference type="PANTHER" id="PTHR22762:SF120">
    <property type="entry name" value="HETEROGLYCAN GLUCOSIDASE 1"/>
    <property type="match status" value="1"/>
</dbReference>
<dbReference type="Gene3D" id="2.60.40.1760">
    <property type="entry name" value="glycosyl hydrolase (family 31)"/>
    <property type="match status" value="1"/>
</dbReference>
<gene>
    <name evidence="7" type="ORF">RQM65_15185</name>
</gene>
<dbReference type="Pfam" id="PF01055">
    <property type="entry name" value="Glyco_hydro_31_2nd"/>
    <property type="match status" value="1"/>
</dbReference>
<dbReference type="InterPro" id="IPR025887">
    <property type="entry name" value="Glyco_hydro_31_N_dom"/>
</dbReference>
<evidence type="ECO:0000259" key="5">
    <source>
        <dbReference type="Pfam" id="PF17137"/>
    </source>
</evidence>
<evidence type="ECO:0000256" key="1">
    <source>
        <dbReference type="ARBA" id="ARBA00007806"/>
    </source>
</evidence>
<feature type="domain" description="Glycosyl hydrolase family 31 C-terminal" evidence="6">
    <location>
        <begin position="587"/>
        <end position="673"/>
    </location>
</feature>
<feature type="domain" description="DUF5110" evidence="5">
    <location>
        <begin position="689"/>
        <end position="757"/>
    </location>
</feature>
<feature type="domain" description="Glycoside hydrolase family 31 N-terminal" evidence="4">
    <location>
        <begin position="38"/>
        <end position="209"/>
    </location>
</feature>
<dbReference type="InterPro" id="IPR013780">
    <property type="entry name" value="Glyco_hydro_b"/>
</dbReference>
<dbReference type="Pfam" id="PF17137">
    <property type="entry name" value="DUF5110"/>
    <property type="match status" value="1"/>
</dbReference>
<dbReference type="InterPro" id="IPR048395">
    <property type="entry name" value="Glyco_hydro_31_C"/>
</dbReference>
<dbReference type="CDD" id="cd14752">
    <property type="entry name" value="GH31_N"/>
    <property type="match status" value="1"/>
</dbReference>
<evidence type="ECO:0000256" key="2">
    <source>
        <dbReference type="RuleBase" id="RU361185"/>
    </source>
</evidence>
<dbReference type="GO" id="GO:0016787">
    <property type="term" value="F:hydrolase activity"/>
    <property type="evidence" value="ECO:0007669"/>
    <property type="project" value="UniProtKB-KW"/>
</dbReference>
<dbReference type="Gene3D" id="3.20.20.80">
    <property type="entry name" value="Glycosidases"/>
    <property type="match status" value="1"/>
</dbReference>
<evidence type="ECO:0000259" key="4">
    <source>
        <dbReference type="Pfam" id="PF13802"/>
    </source>
</evidence>
<dbReference type="InterPro" id="IPR000322">
    <property type="entry name" value="Glyco_hydro_31_TIM"/>
</dbReference>
<dbReference type="InterPro" id="IPR011013">
    <property type="entry name" value="Gal_mutarotase_sf_dom"/>
</dbReference>
<keyword evidence="8" id="KW-1185">Reference proteome</keyword>
<organism evidence="7 8">
    <name type="scientific">Pricia mediterranea</name>
    <dbReference type="NCBI Taxonomy" id="3076079"/>
    <lineage>
        <taxon>Bacteria</taxon>
        <taxon>Pseudomonadati</taxon>
        <taxon>Bacteroidota</taxon>
        <taxon>Flavobacteriia</taxon>
        <taxon>Flavobacteriales</taxon>
        <taxon>Flavobacteriaceae</taxon>
        <taxon>Pricia</taxon>
    </lineage>
</organism>
<dbReference type="CDD" id="cd06604">
    <property type="entry name" value="GH31_glucosidase_II_MalA"/>
    <property type="match status" value="1"/>
</dbReference>
<dbReference type="Pfam" id="PF21365">
    <property type="entry name" value="Glyco_hydro_31_3rd"/>
    <property type="match status" value="1"/>
</dbReference>
<keyword evidence="2 7" id="KW-0378">Hydrolase</keyword>
<reference evidence="7 8" key="1">
    <citation type="submission" date="2023-09" db="EMBL/GenBank/DDBJ databases">
        <title>Novel taxa isolated from Blanes Bay.</title>
        <authorList>
            <person name="Rey-Velasco X."/>
            <person name="Lucena T."/>
        </authorList>
    </citation>
    <scope>NUCLEOTIDE SEQUENCE [LARGE SCALE GENOMIC DNA]</scope>
    <source>
        <strain evidence="7 8">S334</strain>
    </source>
</reference>
<dbReference type="Gene3D" id="2.60.40.1180">
    <property type="entry name" value="Golgi alpha-mannosidase II"/>
    <property type="match status" value="2"/>
</dbReference>